<gene>
    <name evidence="6" type="primary">LOC108083500</name>
</gene>
<dbReference type="PANTHER" id="PTHR39957">
    <property type="entry name" value="AT09846P1-RELATED"/>
    <property type="match status" value="1"/>
</dbReference>
<keyword evidence="2" id="KW-0964">Secreted</keyword>
<dbReference type="GO" id="GO:0005576">
    <property type="term" value="C:extracellular region"/>
    <property type="evidence" value="ECO:0007669"/>
    <property type="project" value="UniProtKB-SubCell"/>
</dbReference>
<dbReference type="RefSeq" id="XP_017034798.1">
    <property type="nucleotide sequence ID" value="XM_017179309.3"/>
</dbReference>
<comment type="subcellular location">
    <subcellularLocation>
        <location evidence="1">Secreted</location>
    </subcellularLocation>
</comment>
<organism evidence="5 6">
    <name type="scientific">Drosophila kikkawai</name>
    <name type="common">Fruit fly</name>
    <dbReference type="NCBI Taxonomy" id="30033"/>
    <lineage>
        <taxon>Eukaryota</taxon>
        <taxon>Metazoa</taxon>
        <taxon>Ecdysozoa</taxon>
        <taxon>Arthropoda</taxon>
        <taxon>Hexapoda</taxon>
        <taxon>Insecta</taxon>
        <taxon>Pterygota</taxon>
        <taxon>Neoptera</taxon>
        <taxon>Endopterygota</taxon>
        <taxon>Diptera</taxon>
        <taxon>Brachycera</taxon>
        <taxon>Muscomorpha</taxon>
        <taxon>Ephydroidea</taxon>
        <taxon>Drosophilidae</taxon>
        <taxon>Drosophila</taxon>
        <taxon>Sophophora</taxon>
    </lineage>
</organism>
<evidence type="ECO:0000256" key="3">
    <source>
        <dbReference type="SAM" id="SignalP"/>
    </source>
</evidence>
<evidence type="ECO:0000256" key="1">
    <source>
        <dbReference type="ARBA" id="ARBA00004613"/>
    </source>
</evidence>
<feature type="domain" description="Single" evidence="4">
    <location>
        <begin position="43"/>
        <end position="111"/>
    </location>
</feature>
<dbReference type="Proteomes" id="UP001652661">
    <property type="component" value="Chromosome X"/>
</dbReference>
<keyword evidence="5" id="KW-1185">Reference proteome</keyword>
<evidence type="ECO:0000313" key="5">
    <source>
        <dbReference type="Proteomes" id="UP001652661"/>
    </source>
</evidence>
<proteinExistence type="predicted"/>
<dbReference type="AlphaFoldDB" id="A0A6P4JJI7"/>
<dbReference type="Pfam" id="PF15430">
    <property type="entry name" value="SVWC"/>
    <property type="match status" value="1"/>
</dbReference>
<feature type="chain" id="PRO_5028200103" description="Single domain-containing protein" evidence="3">
    <location>
        <begin position="28"/>
        <end position="115"/>
    </location>
</feature>
<dbReference type="SMART" id="SM01318">
    <property type="entry name" value="SVWC"/>
    <property type="match status" value="1"/>
</dbReference>
<dbReference type="OrthoDB" id="7886177at2759"/>
<keyword evidence="3" id="KW-0732">Signal</keyword>
<dbReference type="InterPro" id="IPR029277">
    <property type="entry name" value="SVWC_dom"/>
</dbReference>
<name>A0A6P4JJI7_DROKI</name>
<sequence>MSRFTVAAALLVASLILILGGSNTAQAATSRVKLANADHPGKCVLDTNTVLSPGQSGKLPDHPCAGATCHSDSLVIIKTCPAVAPPKGCKQRDFVNTNRSFPECCERAYDCNKHI</sequence>
<evidence type="ECO:0000256" key="2">
    <source>
        <dbReference type="ARBA" id="ARBA00022525"/>
    </source>
</evidence>
<evidence type="ECO:0000313" key="6">
    <source>
        <dbReference type="RefSeq" id="XP_017034798.1"/>
    </source>
</evidence>
<protein>
    <recommendedName>
        <fullName evidence="4">Single domain-containing protein</fullName>
    </recommendedName>
</protein>
<dbReference type="GeneID" id="108083500"/>
<dbReference type="InterPro" id="IPR053308">
    <property type="entry name" value="Vago-like"/>
</dbReference>
<evidence type="ECO:0000259" key="4">
    <source>
        <dbReference type="SMART" id="SM01318"/>
    </source>
</evidence>
<accession>A0A6P4JJI7</accession>
<reference evidence="6" key="1">
    <citation type="submission" date="2025-08" db="UniProtKB">
        <authorList>
            <consortium name="RefSeq"/>
        </authorList>
    </citation>
    <scope>IDENTIFICATION</scope>
    <source>
        <strain evidence="6">14028-0561.14</strain>
        <tissue evidence="6">Whole fly</tissue>
    </source>
</reference>
<feature type="signal peptide" evidence="3">
    <location>
        <begin position="1"/>
        <end position="27"/>
    </location>
</feature>
<dbReference type="PANTHER" id="PTHR39957:SF1">
    <property type="entry name" value="AT09846P1-RELATED"/>
    <property type="match status" value="1"/>
</dbReference>